<dbReference type="EMBL" id="JADBDZ010000001">
    <property type="protein sequence ID" value="MBE1535838.1"/>
    <property type="molecule type" value="Genomic_DNA"/>
</dbReference>
<dbReference type="Pfam" id="PF00440">
    <property type="entry name" value="TetR_N"/>
    <property type="match status" value="1"/>
</dbReference>
<evidence type="ECO:0000259" key="4">
    <source>
        <dbReference type="PROSITE" id="PS50977"/>
    </source>
</evidence>
<dbReference type="InterPro" id="IPR001647">
    <property type="entry name" value="HTH_TetR"/>
</dbReference>
<dbReference type="Gene3D" id="1.10.357.10">
    <property type="entry name" value="Tetracycline Repressor, domain 2"/>
    <property type="match status" value="1"/>
</dbReference>
<gene>
    <name evidence="5" type="ORF">H4W34_005671</name>
</gene>
<dbReference type="SUPFAM" id="SSF48498">
    <property type="entry name" value="Tetracyclin repressor-like, C-terminal domain"/>
    <property type="match status" value="1"/>
</dbReference>
<accession>A0ABR9JZ44</accession>
<keyword evidence="1 2" id="KW-0238">DNA-binding</keyword>
<dbReference type="PANTHER" id="PTHR30055">
    <property type="entry name" value="HTH-TYPE TRANSCRIPTIONAL REGULATOR RUTR"/>
    <property type="match status" value="1"/>
</dbReference>
<evidence type="ECO:0000256" key="2">
    <source>
        <dbReference type="PROSITE-ProRule" id="PRU00335"/>
    </source>
</evidence>
<evidence type="ECO:0000313" key="5">
    <source>
        <dbReference type="EMBL" id="MBE1535838.1"/>
    </source>
</evidence>
<organism evidence="5 6">
    <name type="scientific">Actinomadura algeriensis</name>
    <dbReference type="NCBI Taxonomy" id="1679523"/>
    <lineage>
        <taxon>Bacteria</taxon>
        <taxon>Bacillati</taxon>
        <taxon>Actinomycetota</taxon>
        <taxon>Actinomycetes</taxon>
        <taxon>Streptosporangiales</taxon>
        <taxon>Thermomonosporaceae</taxon>
        <taxon>Actinomadura</taxon>
    </lineage>
</organism>
<evidence type="ECO:0000313" key="6">
    <source>
        <dbReference type="Proteomes" id="UP000627838"/>
    </source>
</evidence>
<feature type="domain" description="HTH tetR-type" evidence="4">
    <location>
        <begin position="48"/>
        <end position="108"/>
    </location>
</feature>
<dbReference type="RefSeq" id="WP_192761968.1">
    <property type="nucleotide sequence ID" value="NZ_JADBDZ010000001.1"/>
</dbReference>
<proteinExistence type="predicted"/>
<feature type="region of interest" description="Disordered" evidence="3">
    <location>
        <begin position="31"/>
        <end position="51"/>
    </location>
</feature>
<dbReference type="SUPFAM" id="SSF46689">
    <property type="entry name" value="Homeodomain-like"/>
    <property type="match status" value="1"/>
</dbReference>
<dbReference type="InterPro" id="IPR009057">
    <property type="entry name" value="Homeodomain-like_sf"/>
</dbReference>
<comment type="caution">
    <text evidence="5">The sequence shown here is derived from an EMBL/GenBank/DDBJ whole genome shotgun (WGS) entry which is preliminary data.</text>
</comment>
<evidence type="ECO:0000256" key="1">
    <source>
        <dbReference type="ARBA" id="ARBA00023125"/>
    </source>
</evidence>
<evidence type="ECO:0000256" key="3">
    <source>
        <dbReference type="SAM" id="MobiDB-lite"/>
    </source>
</evidence>
<keyword evidence="6" id="KW-1185">Reference proteome</keyword>
<name>A0ABR9JZ44_9ACTN</name>
<protein>
    <submittedName>
        <fullName evidence="5">AcrR family transcriptional regulator</fullName>
    </submittedName>
</protein>
<dbReference type="PROSITE" id="PS50977">
    <property type="entry name" value="HTH_TETR_2"/>
    <property type="match status" value="1"/>
</dbReference>
<dbReference type="PRINTS" id="PR00455">
    <property type="entry name" value="HTHTETR"/>
</dbReference>
<dbReference type="Proteomes" id="UP000627838">
    <property type="component" value="Unassembled WGS sequence"/>
</dbReference>
<dbReference type="InterPro" id="IPR041669">
    <property type="entry name" value="TetR_C_15"/>
</dbReference>
<dbReference type="InterPro" id="IPR036271">
    <property type="entry name" value="Tet_transcr_reg_TetR-rel_C_sf"/>
</dbReference>
<sequence length="244" mass="27062">MSGSLRRTIGSRQDTERSLAFLLAFGAAMQGTPKPLRPRKSPRQKRSSDTRERIVQAAARVFVEHGYAAGTTNRIAEEAGLSIGSLYQYFPNKDALLLELTHRHIEEGRQVVVAALERGLPSDCNDRVALFVDTALEAHRGDSRLHQVLFEESPRPPALLAELHTLQNALVDTIAELLSAAPDVDFSDARLGAWFLVSTTESLTHRYFADRPTSDITVFREELITLLTAYLRHERTNEPTAGGS</sequence>
<dbReference type="InterPro" id="IPR050109">
    <property type="entry name" value="HTH-type_TetR-like_transc_reg"/>
</dbReference>
<dbReference type="InterPro" id="IPR023772">
    <property type="entry name" value="DNA-bd_HTH_TetR-type_CS"/>
</dbReference>
<feature type="DNA-binding region" description="H-T-H motif" evidence="2">
    <location>
        <begin position="71"/>
        <end position="90"/>
    </location>
</feature>
<dbReference type="PROSITE" id="PS01081">
    <property type="entry name" value="HTH_TETR_1"/>
    <property type="match status" value="1"/>
</dbReference>
<reference evidence="5 6" key="1">
    <citation type="submission" date="2020-10" db="EMBL/GenBank/DDBJ databases">
        <title>Sequencing the genomes of 1000 actinobacteria strains.</title>
        <authorList>
            <person name="Klenk H.-P."/>
        </authorList>
    </citation>
    <scope>NUCLEOTIDE SEQUENCE [LARGE SCALE GENOMIC DNA]</scope>
    <source>
        <strain evidence="5 6">DSM 46744</strain>
    </source>
</reference>
<feature type="compositionally biased region" description="Basic residues" evidence="3">
    <location>
        <begin position="36"/>
        <end position="45"/>
    </location>
</feature>
<dbReference type="PANTHER" id="PTHR30055:SF226">
    <property type="entry name" value="HTH-TYPE TRANSCRIPTIONAL REGULATOR PKSA"/>
    <property type="match status" value="1"/>
</dbReference>
<dbReference type="Pfam" id="PF17918">
    <property type="entry name" value="TetR_C_15"/>
    <property type="match status" value="1"/>
</dbReference>